<dbReference type="Pfam" id="PF12833">
    <property type="entry name" value="HTH_18"/>
    <property type="match status" value="1"/>
</dbReference>
<keyword evidence="1" id="KW-0805">Transcription regulation</keyword>
<protein>
    <submittedName>
        <fullName evidence="5">Arabinose operon regulatory protein</fullName>
    </submittedName>
</protein>
<evidence type="ECO:0000259" key="4">
    <source>
        <dbReference type="PROSITE" id="PS01124"/>
    </source>
</evidence>
<dbReference type="PROSITE" id="PS01124">
    <property type="entry name" value="HTH_ARAC_FAMILY_2"/>
    <property type="match status" value="1"/>
</dbReference>
<dbReference type="Gene3D" id="1.10.10.60">
    <property type="entry name" value="Homeodomain-like"/>
    <property type="match status" value="1"/>
</dbReference>
<evidence type="ECO:0000256" key="3">
    <source>
        <dbReference type="ARBA" id="ARBA00023163"/>
    </source>
</evidence>
<dbReference type="PANTHER" id="PTHR43280">
    <property type="entry name" value="ARAC-FAMILY TRANSCRIPTIONAL REGULATOR"/>
    <property type="match status" value="1"/>
</dbReference>
<dbReference type="SUPFAM" id="SSF46689">
    <property type="entry name" value="Homeodomain-like"/>
    <property type="match status" value="2"/>
</dbReference>
<name>A0A517YR98_9BACT</name>
<dbReference type="KEGG" id="pcor:KS4_07800"/>
<dbReference type="RefSeq" id="WP_145074800.1">
    <property type="nucleotide sequence ID" value="NZ_CP036425.1"/>
</dbReference>
<dbReference type="GO" id="GO:0003700">
    <property type="term" value="F:DNA-binding transcription factor activity"/>
    <property type="evidence" value="ECO:0007669"/>
    <property type="project" value="InterPro"/>
</dbReference>
<feature type="domain" description="HTH araC/xylS-type" evidence="4">
    <location>
        <begin position="161"/>
        <end position="259"/>
    </location>
</feature>
<accession>A0A517YR98</accession>
<gene>
    <name evidence="5" type="primary">araC_2</name>
    <name evidence="5" type="ORF">KS4_07800</name>
</gene>
<dbReference type="OrthoDB" id="9799319at2"/>
<evidence type="ECO:0000313" key="5">
    <source>
        <dbReference type="EMBL" id="QDU32746.1"/>
    </source>
</evidence>
<keyword evidence="3" id="KW-0804">Transcription</keyword>
<keyword evidence="6" id="KW-1185">Reference proteome</keyword>
<keyword evidence="2" id="KW-0238">DNA-binding</keyword>
<proteinExistence type="predicted"/>
<sequence length="275" mass="30902">MLGYIGLGTRHYGDYPTQPVTRALWEFQAVVEGYAAPLLPENMNPDLKSHTMWVFAPHQLHGWTGLPNTGCRVFVAQFDQVPDALRHHVTDNGPLCAPLGPEQSQALYQSIREVVPDYEYPTGLSNMRFDKLLLELSLSALKDVPMTASITPEKESHRKVAHALSWYAENLASNPSVEIVAAAVRISPSHLRRLFNQVESQSPIAMFKQIQIGRAKELMSQTNLPLRDVARACGFSEQSIFSRCFKQQTTLTPRNWKALHRKDETIEGPGIIEDK</sequence>
<dbReference type="InterPro" id="IPR009057">
    <property type="entry name" value="Homeodomain-like_sf"/>
</dbReference>
<reference evidence="5 6" key="1">
    <citation type="submission" date="2019-02" db="EMBL/GenBank/DDBJ databases">
        <title>Deep-cultivation of Planctomycetes and their phenomic and genomic characterization uncovers novel biology.</title>
        <authorList>
            <person name="Wiegand S."/>
            <person name="Jogler M."/>
            <person name="Boedeker C."/>
            <person name="Pinto D."/>
            <person name="Vollmers J."/>
            <person name="Rivas-Marin E."/>
            <person name="Kohn T."/>
            <person name="Peeters S.H."/>
            <person name="Heuer A."/>
            <person name="Rast P."/>
            <person name="Oberbeckmann S."/>
            <person name="Bunk B."/>
            <person name="Jeske O."/>
            <person name="Meyerdierks A."/>
            <person name="Storesund J.E."/>
            <person name="Kallscheuer N."/>
            <person name="Luecker S."/>
            <person name="Lage O.M."/>
            <person name="Pohl T."/>
            <person name="Merkel B.J."/>
            <person name="Hornburger P."/>
            <person name="Mueller R.-W."/>
            <person name="Bruemmer F."/>
            <person name="Labrenz M."/>
            <person name="Spormann A.M."/>
            <person name="Op den Camp H."/>
            <person name="Overmann J."/>
            <person name="Amann R."/>
            <person name="Jetten M.S.M."/>
            <person name="Mascher T."/>
            <person name="Medema M.H."/>
            <person name="Devos D.P."/>
            <person name="Kaster A.-K."/>
            <person name="Ovreas L."/>
            <person name="Rohde M."/>
            <person name="Galperin M.Y."/>
            <person name="Jogler C."/>
        </authorList>
    </citation>
    <scope>NUCLEOTIDE SEQUENCE [LARGE SCALE GENOMIC DNA]</scope>
    <source>
        <strain evidence="5 6">KS4</strain>
    </source>
</reference>
<evidence type="ECO:0000313" key="6">
    <source>
        <dbReference type="Proteomes" id="UP000317369"/>
    </source>
</evidence>
<dbReference type="InterPro" id="IPR018060">
    <property type="entry name" value="HTH_AraC"/>
</dbReference>
<dbReference type="AlphaFoldDB" id="A0A517YR98"/>
<evidence type="ECO:0000256" key="2">
    <source>
        <dbReference type="ARBA" id="ARBA00023125"/>
    </source>
</evidence>
<dbReference type="PANTHER" id="PTHR43280:SF2">
    <property type="entry name" value="HTH-TYPE TRANSCRIPTIONAL REGULATOR EXSA"/>
    <property type="match status" value="1"/>
</dbReference>
<organism evidence="5 6">
    <name type="scientific">Poriferisphaera corsica</name>
    <dbReference type="NCBI Taxonomy" id="2528020"/>
    <lineage>
        <taxon>Bacteria</taxon>
        <taxon>Pseudomonadati</taxon>
        <taxon>Planctomycetota</taxon>
        <taxon>Phycisphaerae</taxon>
        <taxon>Phycisphaerales</taxon>
        <taxon>Phycisphaeraceae</taxon>
        <taxon>Poriferisphaera</taxon>
    </lineage>
</organism>
<dbReference type="GO" id="GO:0043565">
    <property type="term" value="F:sequence-specific DNA binding"/>
    <property type="evidence" value="ECO:0007669"/>
    <property type="project" value="InterPro"/>
</dbReference>
<dbReference type="Proteomes" id="UP000317369">
    <property type="component" value="Chromosome"/>
</dbReference>
<evidence type="ECO:0000256" key="1">
    <source>
        <dbReference type="ARBA" id="ARBA00023015"/>
    </source>
</evidence>
<dbReference type="SMART" id="SM00342">
    <property type="entry name" value="HTH_ARAC"/>
    <property type="match status" value="1"/>
</dbReference>
<dbReference type="EMBL" id="CP036425">
    <property type="protein sequence ID" value="QDU32746.1"/>
    <property type="molecule type" value="Genomic_DNA"/>
</dbReference>